<evidence type="ECO:0000313" key="2">
    <source>
        <dbReference type="EMBL" id="GIO67484.1"/>
    </source>
</evidence>
<evidence type="ECO:0000313" key="3">
    <source>
        <dbReference type="Proteomes" id="UP000680638"/>
    </source>
</evidence>
<dbReference type="InterPro" id="IPR040828">
    <property type="entry name" value="pPIWI_RE_REase"/>
</dbReference>
<dbReference type="EMBL" id="BORW01000009">
    <property type="protein sequence ID" value="GIO67484.1"/>
    <property type="molecule type" value="Genomic_DNA"/>
</dbReference>
<keyword evidence="3" id="KW-1185">Reference proteome</keyword>
<dbReference type="Pfam" id="PF18154">
    <property type="entry name" value="pPIWI_RE_REase"/>
    <property type="match status" value="1"/>
</dbReference>
<proteinExistence type="predicted"/>
<organism evidence="2 3">
    <name type="scientific">Paenibacillus cookii</name>
    <dbReference type="NCBI Taxonomy" id="157839"/>
    <lineage>
        <taxon>Bacteria</taxon>
        <taxon>Bacillati</taxon>
        <taxon>Bacillota</taxon>
        <taxon>Bacilli</taxon>
        <taxon>Bacillales</taxon>
        <taxon>Paenibacillaceae</taxon>
        <taxon>Paenibacillus</taxon>
    </lineage>
</organism>
<dbReference type="RefSeq" id="WP_212949722.1">
    <property type="nucleotide sequence ID" value="NZ_BORW01000009.1"/>
</dbReference>
<accession>A0ABQ4LWA2</accession>
<protein>
    <recommendedName>
        <fullName evidence="1">REase associating with pPIWI RE domain-containing protein</fullName>
    </recommendedName>
</protein>
<evidence type="ECO:0000259" key="1">
    <source>
        <dbReference type="Pfam" id="PF18154"/>
    </source>
</evidence>
<feature type="domain" description="REase associating with pPIWI RE" evidence="1">
    <location>
        <begin position="236"/>
        <end position="350"/>
    </location>
</feature>
<sequence length="355" mass="41705">MQIDKNDVRDCLLNLIAGLSQWGEDFSEPPALLRQGHMQFVRLLMLEGKKAPIDLHSLIQLLQKPAEEWGIVVAGIYPEEAPLLIPDLGLSPDAREFKIMYDSPEEAQTQEIVEILRYCRGTMPMLEEKYRKLREFLITNPVVSAYRLMEFGLELKDTELMKKLSRCYEEISDDVERYRKCPRCGWTLEFRNDHWQCGAEDLCGKLASRGELKKWEIHEPMHRLRYGIYRYTMLPGLAELTAKDWLTKKGYKIELFPQVDRFDLAVELDTHIVYLDMKDFKHPLHLANFFNKMQPHQLEKYRDPHVYIVIPQYRTKIYPGYSKLVKQALMAHASHLKVINERDVQKHLAGEATER</sequence>
<comment type="caution">
    <text evidence="2">The sequence shown here is derived from an EMBL/GenBank/DDBJ whole genome shotgun (WGS) entry which is preliminary data.</text>
</comment>
<gene>
    <name evidence="2" type="ORF">J21TS3_23050</name>
</gene>
<reference evidence="2 3" key="1">
    <citation type="submission" date="2021-03" db="EMBL/GenBank/DDBJ databases">
        <title>Antimicrobial resistance genes in bacteria isolated from Japanese honey, and their potential for conferring macrolide and lincosamide resistance in the American foulbrood pathogen Paenibacillus larvae.</title>
        <authorList>
            <person name="Okamoto M."/>
            <person name="Kumagai M."/>
            <person name="Kanamori H."/>
            <person name="Takamatsu D."/>
        </authorList>
    </citation>
    <scope>NUCLEOTIDE SEQUENCE [LARGE SCALE GENOMIC DNA]</scope>
    <source>
        <strain evidence="2 3">J21TS3</strain>
    </source>
</reference>
<name>A0ABQ4LWA2_9BACL</name>
<dbReference type="Proteomes" id="UP000680638">
    <property type="component" value="Unassembled WGS sequence"/>
</dbReference>